<name>A0A504UBR3_9HYPH</name>
<dbReference type="Pfam" id="PF03772">
    <property type="entry name" value="Competence"/>
    <property type="match status" value="1"/>
</dbReference>
<evidence type="ECO:0000259" key="8">
    <source>
        <dbReference type="Pfam" id="PF13567"/>
    </source>
</evidence>
<organism evidence="9 10">
    <name type="scientific">Rhizobium glycinendophyticum</name>
    <dbReference type="NCBI Taxonomy" id="2589807"/>
    <lineage>
        <taxon>Bacteria</taxon>
        <taxon>Pseudomonadati</taxon>
        <taxon>Pseudomonadota</taxon>
        <taxon>Alphaproteobacteria</taxon>
        <taxon>Hyphomicrobiales</taxon>
        <taxon>Rhizobiaceae</taxon>
        <taxon>Rhizobium/Agrobacterium group</taxon>
        <taxon>Rhizobium</taxon>
    </lineage>
</organism>
<feature type="transmembrane region" description="Helical" evidence="6">
    <location>
        <begin position="420"/>
        <end position="442"/>
    </location>
</feature>
<keyword evidence="3 6" id="KW-0812">Transmembrane</keyword>
<evidence type="ECO:0000256" key="2">
    <source>
        <dbReference type="ARBA" id="ARBA00022475"/>
    </source>
</evidence>
<dbReference type="Pfam" id="PF13567">
    <property type="entry name" value="DUF4131"/>
    <property type="match status" value="1"/>
</dbReference>
<dbReference type="PANTHER" id="PTHR30619:SF1">
    <property type="entry name" value="RECOMBINATION PROTEIN 2"/>
    <property type="match status" value="1"/>
</dbReference>
<feature type="transmembrane region" description="Helical" evidence="6">
    <location>
        <begin position="463"/>
        <end position="490"/>
    </location>
</feature>
<evidence type="ECO:0000259" key="7">
    <source>
        <dbReference type="Pfam" id="PF03772"/>
    </source>
</evidence>
<evidence type="ECO:0000256" key="4">
    <source>
        <dbReference type="ARBA" id="ARBA00022989"/>
    </source>
</evidence>
<feature type="transmembrane region" description="Helical" evidence="6">
    <location>
        <begin position="121"/>
        <end position="138"/>
    </location>
</feature>
<evidence type="ECO:0000313" key="10">
    <source>
        <dbReference type="Proteomes" id="UP000316429"/>
    </source>
</evidence>
<dbReference type="AlphaFoldDB" id="A0A504UBR3"/>
<dbReference type="InterPro" id="IPR052159">
    <property type="entry name" value="Competence_DNA_uptake"/>
</dbReference>
<dbReference type="EMBL" id="VFYP01000001">
    <property type="protein sequence ID" value="TPP11057.1"/>
    <property type="molecule type" value="Genomic_DNA"/>
</dbReference>
<feature type="transmembrane region" description="Helical" evidence="6">
    <location>
        <begin position="310"/>
        <end position="337"/>
    </location>
</feature>
<evidence type="ECO:0000256" key="5">
    <source>
        <dbReference type="ARBA" id="ARBA00023136"/>
    </source>
</evidence>
<keyword evidence="2" id="KW-1003">Cell membrane</keyword>
<evidence type="ECO:0000313" key="9">
    <source>
        <dbReference type="EMBL" id="TPP11057.1"/>
    </source>
</evidence>
<keyword evidence="4 6" id="KW-1133">Transmembrane helix</keyword>
<gene>
    <name evidence="9" type="ORF">FJQ55_09590</name>
</gene>
<dbReference type="GO" id="GO:0005886">
    <property type="term" value="C:plasma membrane"/>
    <property type="evidence" value="ECO:0007669"/>
    <property type="project" value="UniProtKB-SubCell"/>
</dbReference>
<dbReference type="OrthoDB" id="9790149at2"/>
<accession>A0A504UBR3</accession>
<dbReference type="InterPro" id="IPR004477">
    <property type="entry name" value="ComEC_N"/>
</dbReference>
<feature type="transmembrane region" description="Helical" evidence="6">
    <location>
        <begin position="97"/>
        <end position="115"/>
    </location>
</feature>
<dbReference type="InterPro" id="IPR025405">
    <property type="entry name" value="DUF4131"/>
</dbReference>
<feature type="transmembrane region" description="Helical" evidence="6">
    <location>
        <begin position="530"/>
        <end position="552"/>
    </location>
</feature>
<feature type="transmembrane region" description="Helical" evidence="6">
    <location>
        <begin position="357"/>
        <end position="375"/>
    </location>
</feature>
<dbReference type="PANTHER" id="PTHR30619">
    <property type="entry name" value="DNA INTERNALIZATION/COMPETENCE PROTEIN COMEC/REC2"/>
    <property type="match status" value="1"/>
</dbReference>
<feature type="transmembrane region" description="Helical" evidence="6">
    <location>
        <begin position="72"/>
        <end position="90"/>
    </location>
</feature>
<evidence type="ECO:0000256" key="6">
    <source>
        <dbReference type="SAM" id="Phobius"/>
    </source>
</evidence>
<dbReference type="NCBIfam" id="TIGR00360">
    <property type="entry name" value="ComEC_N-term"/>
    <property type="match status" value="1"/>
</dbReference>
<dbReference type="Proteomes" id="UP000316429">
    <property type="component" value="Unassembled WGS sequence"/>
</dbReference>
<keyword evidence="5 6" id="KW-0472">Membrane</keyword>
<evidence type="ECO:0000256" key="1">
    <source>
        <dbReference type="ARBA" id="ARBA00004651"/>
    </source>
</evidence>
<sequence>MVDLLEGKLDLNGEASPPASGQVWPALSHTRRTLPPSIRPTGGTLARAADQISRLPGATAKAVSREIEQGHLFFFVPVCLGLGAVIWFNLPVPPAEWALMALSAIALVTVVTSMAGTMRRFVSVAGLLVLAGMALTATEIRRASTTILDTPVLTKVTGLVERREAGASGEWRYVIRLLQTEAPILRRPPERVSLLARSRHQPLKIGDALTGRARLSPPSGPALPGMNDFAFQSYFAGIGAVGFFMGAPQSVTVASLPAGDYWVTLDQALFSLRDRISDRIHAVLPGDTGAFAASIITGERRSMSKEATDALRLSGLAHITAISGLNMALAAGIFFVGLRGLLCLLPVLAQRYPIKKVAAAGALLAATAYVLISGYQVSALRAYLMTAVMLVAVLIDRPAISLRNLSVAATLILIAQPSAVMGPSFQMSFAATAALIAGYSGWRSRPRSIWPAPKSPTAKLASFIVKFIGGTLATSLIGGLSTAIFAVTHFHRLSTHGLEANLAAMPLISIVVMPAGFIAMLLMPFGLDAPFFWIMGLGLDLVLVMAHTVAGWGDGALVARQPAWFPILIVTALLLLTLLHTWLRHAGTLLLAITLAAAAVRPPDTPADLFISEDGRLVGFWPRGKNEGEAGSLATNRSRPPAFLFDQWQPALAVKRNQPPIQLKSPVLPPPADWKNGKSWDQQTSQQARQTLTELIGAAKSDAFTCIRGACSAMVSGGWRVVTLDRADLAGIACDVADIVILAARARMRDCRSGARFISATTLRSSGAMELRFGEPGDKVINATAAFTGQPRPWTMHRLYDWRTNATGREHVTDFHAASQTYEPNVGEPSSDQYLHSQ</sequence>
<comment type="subcellular location">
    <subcellularLocation>
        <location evidence="1">Cell membrane</location>
        <topology evidence="1">Multi-pass membrane protein</topology>
    </subcellularLocation>
</comment>
<feature type="transmembrane region" description="Helical" evidence="6">
    <location>
        <begin position="502"/>
        <end position="523"/>
    </location>
</feature>
<reference evidence="9 10" key="1">
    <citation type="submission" date="2019-06" db="EMBL/GenBank/DDBJ databases">
        <title>Rhizobium sp. CL12 isolated from roots of soybean.</title>
        <authorList>
            <person name="Wang C."/>
        </authorList>
    </citation>
    <scope>NUCLEOTIDE SEQUENCE [LARGE SCALE GENOMIC DNA]</scope>
    <source>
        <strain evidence="9 10">CL12</strain>
    </source>
</reference>
<protein>
    <submittedName>
        <fullName evidence="9">ComEC family competence protein</fullName>
    </submittedName>
</protein>
<dbReference type="RefSeq" id="WP_140827467.1">
    <property type="nucleotide sequence ID" value="NZ_VFYP01000001.1"/>
</dbReference>
<feature type="transmembrane region" description="Helical" evidence="6">
    <location>
        <begin position="564"/>
        <end position="583"/>
    </location>
</feature>
<proteinExistence type="predicted"/>
<evidence type="ECO:0000256" key="3">
    <source>
        <dbReference type="ARBA" id="ARBA00022692"/>
    </source>
</evidence>
<comment type="caution">
    <text evidence="9">The sequence shown here is derived from an EMBL/GenBank/DDBJ whole genome shotgun (WGS) entry which is preliminary data.</text>
</comment>
<feature type="domain" description="ComEC/Rec2-related protein" evidence="7">
    <location>
        <begin position="295"/>
        <end position="580"/>
    </location>
</feature>
<keyword evidence="10" id="KW-1185">Reference proteome</keyword>
<feature type="domain" description="DUF4131" evidence="8">
    <location>
        <begin position="94"/>
        <end position="247"/>
    </location>
</feature>